<protein>
    <submittedName>
        <fullName evidence="2">Uncharacterized protein</fullName>
    </submittedName>
</protein>
<comment type="caution">
    <text evidence="2">The sequence shown here is derived from an EMBL/GenBank/DDBJ whole genome shotgun (WGS) entry which is preliminary data.</text>
</comment>
<dbReference type="GeneID" id="70239788"/>
<feature type="region of interest" description="Disordered" evidence="1">
    <location>
        <begin position="1"/>
        <end position="53"/>
    </location>
</feature>
<dbReference type="EMBL" id="JAJTJA010000005">
    <property type="protein sequence ID" value="KAH8698765.1"/>
    <property type="molecule type" value="Genomic_DNA"/>
</dbReference>
<evidence type="ECO:0000313" key="2">
    <source>
        <dbReference type="EMBL" id="KAH8698765.1"/>
    </source>
</evidence>
<sequence>MTKMKRRMKREMQTKMKSARRRGSAAKINSRSEKLRRSWLPSPPQQAAAARSDVEYPARRASLRAVLFPALLISSCSRPLLLPIQLGDGNGNGMPLELHAAISRDNPPFSRASAPIGNLVPTSREFSHLGASLARFQKKQLNRPEDAVLVLVTPGAGYRH</sequence>
<accession>A0AAD4KRE8</accession>
<dbReference type="AlphaFoldDB" id="A0AAD4KRE8"/>
<name>A0AAD4KRE8_9EURO</name>
<evidence type="ECO:0000256" key="1">
    <source>
        <dbReference type="SAM" id="MobiDB-lite"/>
    </source>
</evidence>
<gene>
    <name evidence="2" type="ORF">BGW36DRAFT_150337</name>
</gene>
<evidence type="ECO:0000313" key="3">
    <source>
        <dbReference type="Proteomes" id="UP001201262"/>
    </source>
</evidence>
<reference evidence="2" key="1">
    <citation type="submission" date="2021-12" db="EMBL/GenBank/DDBJ databases">
        <title>Convergent genome expansion in fungi linked to evolution of root-endophyte symbiosis.</title>
        <authorList>
            <consortium name="DOE Joint Genome Institute"/>
            <person name="Ke Y.-H."/>
            <person name="Bonito G."/>
            <person name="Liao H.-L."/>
            <person name="Looney B."/>
            <person name="Rojas-Flechas A."/>
            <person name="Nash J."/>
            <person name="Hameed K."/>
            <person name="Schadt C."/>
            <person name="Martin F."/>
            <person name="Crous P.W."/>
            <person name="Miettinen O."/>
            <person name="Magnuson J.K."/>
            <person name="Labbe J."/>
            <person name="Jacobson D."/>
            <person name="Doktycz M.J."/>
            <person name="Veneault-Fourrey C."/>
            <person name="Kuo A."/>
            <person name="Mondo S."/>
            <person name="Calhoun S."/>
            <person name="Riley R."/>
            <person name="Ohm R."/>
            <person name="LaButti K."/>
            <person name="Andreopoulos B."/>
            <person name="Pangilinan J."/>
            <person name="Nolan M."/>
            <person name="Tritt A."/>
            <person name="Clum A."/>
            <person name="Lipzen A."/>
            <person name="Daum C."/>
            <person name="Barry K."/>
            <person name="Grigoriev I.V."/>
            <person name="Vilgalys R."/>
        </authorList>
    </citation>
    <scope>NUCLEOTIDE SEQUENCE</scope>
    <source>
        <strain evidence="2">PMI_201</strain>
    </source>
</reference>
<proteinExistence type="predicted"/>
<organism evidence="2 3">
    <name type="scientific">Talaromyces proteolyticus</name>
    <dbReference type="NCBI Taxonomy" id="1131652"/>
    <lineage>
        <taxon>Eukaryota</taxon>
        <taxon>Fungi</taxon>
        <taxon>Dikarya</taxon>
        <taxon>Ascomycota</taxon>
        <taxon>Pezizomycotina</taxon>
        <taxon>Eurotiomycetes</taxon>
        <taxon>Eurotiomycetidae</taxon>
        <taxon>Eurotiales</taxon>
        <taxon>Trichocomaceae</taxon>
        <taxon>Talaromyces</taxon>
        <taxon>Talaromyces sect. Bacilispori</taxon>
    </lineage>
</organism>
<dbReference type="Proteomes" id="UP001201262">
    <property type="component" value="Unassembled WGS sequence"/>
</dbReference>
<keyword evidence="3" id="KW-1185">Reference proteome</keyword>
<dbReference type="RefSeq" id="XP_046073229.1">
    <property type="nucleotide sequence ID" value="XM_046209501.1"/>
</dbReference>